<dbReference type="GO" id="GO:0016757">
    <property type="term" value="F:glycosyltransferase activity"/>
    <property type="evidence" value="ECO:0007669"/>
    <property type="project" value="UniProtKB-KW"/>
</dbReference>
<dbReference type="Pfam" id="PF00535">
    <property type="entry name" value="Glycos_transf_2"/>
    <property type="match status" value="1"/>
</dbReference>
<dbReference type="EMBL" id="FMZM01000009">
    <property type="protein sequence ID" value="SDD56567.1"/>
    <property type="molecule type" value="Genomic_DNA"/>
</dbReference>
<gene>
    <name evidence="6" type="ORF">SAMN05421872_10937</name>
</gene>
<dbReference type="InterPro" id="IPR029044">
    <property type="entry name" value="Nucleotide-diphossugar_trans"/>
</dbReference>
<keyword evidence="4 6" id="KW-0808">Transferase</keyword>
<organism evidence="6 7">
    <name type="scientific">Nocardioides lianchengensis</name>
    <dbReference type="NCBI Taxonomy" id="1045774"/>
    <lineage>
        <taxon>Bacteria</taxon>
        <taxon>Bacillati</taxon>
        <taxon>Actinomycetota</taxon>
        <taxon>Actinomycetes</taxon>
        <taxon>Propionibacteriales</taxon>
        <taxon>Nocardioidaceae</taxon>
        <taxon>Nocardioides</taxon>
    </lineage>
</organism>
<evidence type="ECO:0000256" key="2">
    <source>
        <dbReference type="ARBA" id="ARBA00006739"/>
    </source>
</evidence>
<name>A0A1G6VUA0_9ACTN</name>
<keyword evidence="7" id="KW-1185">Reference proteome</keyword>
<dbReference type="PANTHER" id="PTHR43179">
    <property type="entry name" value="RHAMNOSYLTRANSFERASE WBBL"/>
    <property type="match status" value="1"/>
</dbReference>
<evidence type="ECO:0000313" key="7">
    <source>
        <dbReference type="Proteomes" id="UP000199034"/>
    </source>
</evidence>
<dbReference type="STRING" id="1045774.SAMN05421872_10937"/>
<keyword evidence="3" id="KW-0328">Glycosyltransferase</keyword>
<reference evidence="7" key="1">
    <citation type="submission" date="2016-10" db="EMBL/GenBank/DDBJ databases">
        <authorList>
            <person name="Varghese N."/>
            <person name="Submissions S."/>
        </authorList>
    </citation>
    <scope>NUCLEOTIDE SEQUENCE [LARGE SCALE GENOMIC DNA]</scope>
    <source>
        <strain evidence="7">CGMCC 4.6858</strain>
    </source>
</reference>
<dbReference type="Proteomes" id="UP000199034">
    <property type="component" value="Unassembled WGS sequence"/>
</dbReference>
<evidence type="ECO:0000259" key="5">
    <source>
        <dbReference type="Pfam" id="PF00535"/>
    </source>
</evidence>
<evidence type="ECO:0000256" key="1">
    <source>
        <dbReference type="ARBA" id="ARBA00004776"/>
    </source>
</evidence>
<dbReference type="Gene3D" id="3.90.550.10">
    <property type="entry name" value="Spore Coat Polysaccharide Biosynthesis Protein SpsA, Chain A"/>
    <property type="match status" value="1"/>
</dbReference>
<dbReference type="AlphaFoldDB" id="A0A1G6VUA0"/>
<comment type="pathway">
    <text evidence="1">Cell wall biogenesis; cell wall polysaccharide biosynthesis.</text>
</comment>
<sequence length="305" mass="31909">MSGVDVLVAVVTHDSADVLPGLLASLPAAMAGATWQTVVVDNASRDDSVAVARRLAPDARVLATGRNGGYAAGINAAVATGGPHAAVLVLNPDVRLDPGSVSILLAALREPGVGIAVPRLRDGTGARIDSQRREPTLLRALADAGLGAARAGRIGRLGEVVTDESAYAAACDTDWAEGSVQLVSADCWARVGPWDESFFLYSEETDFDLRAGDAGLSTRYVPAAGAVHLQGGSAGSVRLWPLLVVNRLRLFRRRHGMLAAVPFWLALVLREGGRAGLGRPTSRAALRALVDPTRLRKPAGPDWLR</sequence>
<comment type="similarity">
    <text evidence="2">Belongs to the glycosyltransferase 2 family.</text>
</comment>
<dbReference type="OrthoDB" id="9771846at2"/>
<proteinExistence type="inferred from homology"/>
<dbReference type="InterPro" id="IPR001173">
    <property type="entry name" value="Glyco_trans_2-like"/>
</dbReference>
<protein>
    <submittedName>
        <fullName evidence="6">Glycosyltransferase, GT2 family</fullName>
    </submittedName>
</protein>
<dbReference type="PANTHER" id="PTHR43179:SF12">
    <property type="entry name" value="GALACTOFURANOSYLTRANSFERASE GLFT2"/>
    <property type="match status" value="1"/>
</dbReference>
<evidence type="ECO:0000256" key="4">
    <source>
        <dbReference type="ARBA" id="ARBA00022679"/>
    </source>
</evidence>
<feature type="domain" description="Glycosyltransferase 2-like" evidence="5">
    <location>
        <begin position="8"/>
        <end position="128"/>
    </location>
</feature>
<dbReference type="RefSeq" id="WP_090858565.1">
    <property type="nucleotide sequence ID" value="NZ_FMZM01000009.1"/>
</dbReference>
<dbReference type="SUPFAM" id="SSF53448">
    <property type="entry name" value="Nucleotide-diphospho-sugar transferases"/>
    <property type="match status" value="1"/>
</dbReference>
<evidence type="ECO:0000313" key="6">
    <source>
        <dbReference type="EMBL" id="SDD56567.1"/>
    </source>
</evidence>
<evidence type="ECO:0000256" key="3">
    <source>
        <dbReference type="ARBA" id="ARBA00022676"/>
    </source>
</evidence>
<accession>A0A1G6VUA0</accession>